<evidence type="ECO:0000256" key="4">
    <source>
        <dbReference type="ARBA" id="ARBA00023136"/>
    </source>
</evidence>
<dbReference type="Pfam" id="PF20684">
    <property type="entry name" value="Fung_rhodopsin"/>
    <property type="match status" value="1"/>
</dbReference>
<name>A0A9P4IXB3_9PEZI</name>
<evidence type="ECO:0000256" key="6">
    <source>
        <dbReference type="SAM" id="Phobius"/>
    </source>
</evidence>
<evidence type="ECO:0000256" key="2">
    <source>
        <dbReference type="ARBA" id="ARBA00022692"/>
    </source>
</evidence>
<sequence length="264" mass="29219">GDRLRDVAIAFTVLNTIFLGLRFLSKRIGRMPFGIDDWLMIPGYIVCLGIHAICFVVVNYGGVGYHLSVVFQESPHKIIVWAKSLVAAPFLYCLAVTFPKLSILVFYSRIFIIKAQRVITFVLMGVIIATAISGIVAAAFECVPLEKVWNRGIPGTCYNIAAYFQYGALPNAITDFVMLLLPIPTVWKLQATLKVKMGLLVTFMIGGLGLITSIIRTTEFFKFNPLVDGTRAATVPLCWTIVEPGCYHIAACLIYLRPLLSYVS</sequence>
<evidence type="ECO:0000256" key="3">
    <source>
        <dbReference type="ARBA" id="ARBA00022989"/>
    </source>
</evidence>
<accession>A0A9P4IXB3</accession>
<keyword evidence="2 6" id="KW-0812">Transmembrane</keyword>
<evidence type="ECO:0000256" key="1">
    <source>
        <dbReference type="ARBA" id="ARBA00004141"/>
    </source>
</evidence>
<feature type="transmembrane region" description="Helical" evidence="6">
    <location>
        <begin position="160"/>
        <end position="183"/>
    </location>
</feature>
<gene>
    <name evidence="8" type="ORF">K461DRAFT_208694</name>
</gene>
<evidence type="ECO:0000259" key="7">
    <source>
        <dbReference type="Pfam" id="PF20684"/>
    </source>
</evidence>
<reference evidence="8" key="1">
    <citation type="journal article" date="2020" name="Stud. Mycol.">
        <title>101 Dothideomycetes genomes: a test case for predicting lifestyles and emergence of pathogens.</title>
        <authorList>
            <person name="Haridas S."/>
            <person name="Albert R."/>
            <person name="Binder M."/>
            <person name="Bloem J."/>
            <person name="Labutti K."/>
            <person name="Salamov A."/>
            <person name="Andreopoulos B."/>
            <person name="Baker S."/>
            <person name="Barry K."/>
            <person name="Bills G."/>
            <person name="Bluhm B."/>
            <person name="Cannon C."/>
            <person name="Castanera R."/>
            <person name="Culley D."/>
            <person name="Daum C."/>
            <person name="Ezra D."/>
            <person name="Gonzalez J."/>
            <person name="Henrissat B."/>
            <person name="Kuo A."/>
            <person name="Liang C."/>
            <person name="Lipzen A."/>
            <person name="Lutzoni F."/>
            <person name="Magnuson J."/>
            <person name="Mondo S."/>
            <person name="Nolan M."/>
            <person name="Ohm R."/>
            <person name="Pangilinan J."/>
            <person name="Park H.-J."/>
            <person name="Ramirez L."/>
            <person name="Alfaro M."/>
            <person name="Sun H."/>
            <person name="Tritt A."/>
            <person name="Yoshinaga Y."/>
            <person name="Zwiers L.-H."/>
            <person name="Turgeon B."/>
            <person name="Goodwin S."/>
            <person name="Spatafora J."/>
            <person name="Crous P."/>
            <person name="Grigoriev I."/>
        </authorList>
    </citation>
    <scope>NUCLEOTIDE SEQUENCE</scope>
    <source>
        <strain evidence="8">CBS 260.36</strain>
    </source>
</reference>
<feature type="transmembrane region" description="Helical" evidence="6">
    <location>
        <begin position="37"/>
        <end position="58"/>
    </location>
</feature>
<keyword evidence="3 6" id="KW-1133">Transmembrane helix</keyword>
<evidence type="ECO:0000313" key="8">
    <source>
        <dbReference type="EMBL" id="KAF2150185.1"/>
    </source>
</evidence>
<dbReference type="PANTHER" id="PTHR33048:SF47">
    <property type="entry name" value="INTEGRAL MEMBRANE PROTEIN-RELATED"/>
    <property type="match status" value="1"/>
</dbReference>
<comment type="subcellular location">
    <subcellularLocation>
        <location evidence="1">Membrane</location>
        <topology evidence="1">Multi-pass membrane protein</topology>
    </subcellularLocation>
</comment>
<dbReference type="InterPro" id="IPR049326">
    <property type="entry name" value="Rhodopsin_dom_fungi"/>
</dbReference>
<organism evidence="8 9">
    <name type="scientific">Myriangium duriaei CBS 260.36</name>
    <dbReference type="NCBI Taxonomy" id="1168546"/>
    <lineage>
        <taxon>Eukaryota</taxon>
        <taxon>Fungi</taxon>
        <taxon>Dikarya</taxon>
        <taxon>Ascomycota</taxon>
        <taxon>Pezizomycotina</taxon>
        <taxon>Dothideomycetes</taxon>
        <taxon>Dothideomycetidae</taxon>
        <taxon>Myriangiales</taxon>
        <taxon>Myriangiaceae</taxon>
        <taxon>Myriangium</taxon>
    </lineage>
</organism>
<dbReference type="Proteomes" id="UP000799439">
    <property type="component" value="Unassembled WGS sequence"/>
</dbReference>
<feature type="non-terminal residue" evidence="8">
    <location>
        <position position="264"/>
    </location>
</feature>
<keyword evidence="9" id="KW-1185">Reference proteome</keyword>
<dbReference type="GO" id="GO:0016020">
    <property type="term" value="C:membrane"/>
    <property type="evidence" value="ECO:0007669"/>
    <property type="project" value="UniProtKB-SubCell"/>
</dbReference>
<comment type="similarity">
    <text evidence="5">Belongs to the SAT4 family.</text>
</comment>
<feature type="transmembrane region" description="Helical" evidence="6">
    <location>
        <begin position="118"/>
        <end position="140"/>
    </location>
</feature>
<feature type="domain" description="Rhodopsin" evidence="7">
    <location>
        <begin position="21"/>
        <end position="261"/>
    </location>
</feature>
<feature type="transmembrane region" description="Helical" evidence="6">
    <location>
        <begin position="78"/>
        <end position="98"/>
    </location>
</feature>
<protein>
    <recommendedName>
        <fullName evidence="7">Rhodopsin domain-containing protein</fullName>
    </recommendedName>
</protein>
<feature type="transmembrane region" description="Helical" evidence="6">
    <location>
        <begin position="195"/>
        <end position="215"/>
    </location>
</feature>
<evidence type="ECO:0000256" key="5">
    <source>
        <dbReference type="ARBA" id="ARBA00038359"/>
    </source>
</evidence>
<dbReference type="InterPro" id="IPR052337">
    <property type="entry name" value="SAT4-like"/>
</dbReference>
<dbReference type="AlphaFoldDB" id="A0A9P4IXB3"/>
<dbReference type="OrthoDB" id="5329176at2759"/>
<evidence type="ECO:0000313" key="9">
    <source>
        <dbReference type="Proteomes" id="UP000799439"/>
    </source>
</evidence>
<dbReference type="EMBL" id="ML996090">
    <property type="protein sequence ID" value="KAF2150185.1"/>
    <property type="molecule type" value="Genomic_DNA"/>
</dbReference>
<feature type="non-terminal residue" evidence="8">
    <location>
        <position position="1"/>
    </location>
</feature>
<feature type="transmembrane region" description="Helical" evidence="6">
    <location>
        <begin position="6"/>
        <end position="25"/>
    </location>
</feature>
<dbReference type="PANTHER" id="PTHR33048">
    <property type="entry name" value="PTH11-LIKE INTEGRAL MEMBRANE PROTEIN (AFU_ORTHOLOGUE AFUA_5G11245)"/>
    <property type="match status" value="1"/>
</dbReference>
<proteinExistence type="inferred from homology"/>
<keyword evidence="4 6" id="KW-0472">Membrane</keyword>
<comment type="caution">
    <text evidence="8">The sequence shown here is derived from an EMBL/GenBank/DDBJ whole genome shotgun (WGS) entry which is preliminary data.</text>
</comment>